<dbReference type="PANTHER" id="PTHR35851:SF1">
    <property type="entry name" value="CELL DIVISION PROTEIN FTSQ"/>
    <property type="match status" value="1"/>
</dbReference>
<dbReference type="InterPro" id="IPR013685">
    <property type="entry name" value="POTRA_FtsQ_type"/>
</dbReference>
<keyword evidence="3 9" id="KW-0997">Cell inner membrane</keyword>
<dbReference type="STRING" id="1461694.ATO9_13360"/>
<comment type="caution">
    <text evidence="11">The sequence shown here is derived from an EMBL/GenBank/DDBJ whole genome shotgun (WGS) entry which is preliminary data.</text>
</comment>
<dbReference type="PANTHER" id="PTHR35851">
    <property type="entry name" value="CELL DIVISION PROTEIN FTSQ"/>
    <property type="match status" value="1"/>
</dbReference>
<name>A0A0A0EES6_9RHOB</name>
<dbReference type="EMBL" id="AQQX01000004">
    <property type="protein sequence ID" value="KGM48608.1"/>
    <property type="molecule type" value="Genomic_DNA"/>
</dbReference>
<evidence type="ECO:0000256" key="9">
    <source>
        <dbReference type="HAMAP-Rule" id="MF_00911"/>
    </source>
</evidence>
<reference evidence="11 12" key="1">
    <citation type="journal article" date="2015" name="Antonie Van Leeuwenhoek">
        <title>Pseudooceanicola atlanticus gen. nov. sp. nov., isolated from surface seawater of the Atlantic Ocean and reclassification of Oceanicola batsensis, Oceanicola marinus, Oceanicola nitratireducens, Oceanicola nanhaiensis, Oceanicola antarcticus and Oceanicola flagellatus, as Pseudooceanicola batsensis comb. nov., Pseudooceanicola marinus comb. nov., Pseudooceanicola nitratireducens comb. nov., Pseudooceanicola nanhaiensis comb. nov., Pseudooceanicola antarcticus comb. nov., and Pseudooceanicola flagellatus comb. nov.</title>
        <authorList>
            <person name="Lai Q."/>
            <person name="Li G."/>
            <person name="Liu X."/>
            <person name="Du Y."/>
            <person name="Sun F."/>
            <person name="Shao Z."/>
        </authorList>
    </citation>
    <scope>NUCLEOTIDE SEQUENCE [LARGE SCALE GENOMIC DNA]</scope>
    <source>
        <strain evidence="11 12">22II-s11g</strain>
    </source>
</reference>
<dbReference type="Proteomes" id="UP000030004">
    <property type="component" value="Unassembled WGS sequence"/>
</dbReference>
<evidence type="ECO:0000256" key="2">
    <source>
        <dbReference type="ARBA" id="ARBA00022475"/>
    </source>
</evidence>
<evidence type="ECO:0000313" key="11">
    <source>
        <dbReference type="EMBL" id="KGM48608.1"/>
    </source>
</evidence>
<evidence type="ECO:0000313" key="12">
    <source>
        <dbReference type="Proteomes" id="UP000030004"/>
    </source>
</evidence>
<proteinExistence type="inferred from homology"/>
<evidence type="ECO:0000256" key="4">
    <source>
        <dbReference type="ARBA" id="ARBA00022618"/>
    </source>
</evidence>
<keyword evidence="12" id="KW-1185">Reference proteome</keyword>
<feature type="transmembrane region" description="Helical" evidence="9">
    <location>
        <begin position="37"/>
        <end position="56"/>
    </location>
</feature>
<gene>
    <name evidence="9" type="primary">ftsQ</name>
    <name evidence="11" type="ORF">ATO9_13360</name>
</gene>
<evidence type="ECO:0000256" key="8">
    <source>
        <dbReference type="ARBA" id="ARBA00023306"/>
    </source>
</evidence>
<evidence type="ECO:0000256" key="1">
    <source>
        <dbReference type="ARBA" id="ARBA00004370"/>
    </source>
</evidence>
<comment type="function">
    <text evidence="9">Essential cell division protein.</text>
</comment>
<keyword evidence="6 9" id="KW-1133">Transmembrane helix</keyword>
<dbReference type="OrthoDB" id="9783091at2"/>
<keyword evidence="5 9" id="KW-0812">Transmembrane</keyword>
<evidence type="ECO:0000256" key="7">
    <source>
        <dbReference type="ARBA" id="ARBA00023136"/>
    </source>
</evidence>
<dbReference type="GO" id="GO:0032153">
    <property type="term" value="C:cell division site"/>
    <property type="evidence" value="ECO:0007669"/>
    <property type="project" value="UniProtKB-UniRule"/>
</dbReference>
<organism evidence="11 12">
    <name type="scientific">Pseudooceanicola atlanticus</name>
    <dbReference type="NCBI Taxonomy" id="1461694"/>
    <lineage>
        <taxon>Bacteria</taxon>
        <taxon>Pseudomonadati</taxon>
        <taxon>Pseudomonadota</taxon>
        <taxon>Alphaproteobacteria</taxon>
        <taxon>Rhodobacterales</taxon>
        <taxon>Paracoccaceae</taxon>
        <taxon>Pseudooceanicola</taxon>
    </lineage>
</organism>
<dbReference type="Pfam" id="PF03799">
    <property type="entry name" value="FtsQ_DivIB_C"/>
    <property type="match status" value="1"/>
</dbReference>
<dbReference type="GO" id="GO:0090529">
    <property type="term" value="P:cell septum assembly"/>
    <property type="evidence" value="ECO:0007669"/>
    <property type="project" value="InterPro"/>
</dbReference>
<dbReference type="HAMAP" id="MF_00911">
    <property type="entry name" value="FtsQ_subfam"/>
    <property type="match status" value="1"/>
</dbReference>
<evidence type="ECO:0000256" key="6">
    <source>
        <dbReference type="ARBA" id="ARBA00022989"/>
    </source>
</evidence>
<dbReference type="PROSITE" id="PS51779">
    <property type="entry name" value="POTRA"/>
    <property type="match status" value="1"/>
</dbReference>
<sequence length="297" mass="33360">MRPLIAKRPASSARPDPAPSRAAYRMQRLMLTPAYRLTLRVLVPFVVSMGLVALYMSNDARRDAIILGLQDLRNDFETRPEFMVRMMAVEGATGGTEADIREIAQLDFPISTFDLDLDALRRSVEDLPAVAEAAARIRQKGVLEVSIIERAPVALWRTRDGIDVLDIEGIAISAVQTRADRPDLPVIAGYGADRHVAEAVRLINIMAPMKDRLRGLVRVGERRWDVILSPDLRIMLPQDRPDFALERVIALHEAQDVLNRDLAAVDMRIAARPTLRMNAHALDQWRKVHDWVVETGN</sequence>
<comment type="similarity">
    <text evidence="9">Belongs to the FtsQ/DivIB family. FtsQ subfamily.</text>
</comment>
<protein>
    <recommendedName>
        <fullName evidence="9">Cell division protein FtsQ</fullName>
    </recommendedName>
</protein>
<dbReference type="eggNOG" id="COG1589">
    <property type="taxonomic scope" value="Bacteria"/>
</dbReference>
<accession>A0A0A0EES6</accession>
<feature type="domain" description="POTRA" evidence="10">
    <location>
        <begin position="82"/>
        <end position="150"/>
    </location>
</feature>
<dbReference type="InterPro" id="IPR034746">
    <property type="entry name" value="POTRA"/>
</dbReference>
<dbReference type="InterPro" id="IPR005548">
    <property type="entry name" value="Cell_div_FtsQ/DivIB_C"/>
</dbReference>
<dbReference type="GO" id="GO:0043093">
    <property type="term" value="P:FtsZ-dependent cytokinesis"/>
    <property type="evidence" value="ECO:0007669"/>
    <property type="project" value="UniProtKB-UniRule"/>
</dbReference>
<keyword evidence="2 9" id="KW-1003">Cell membrane</keyword>
<dbReference type="InterPro" id="IPR045335">
    <property type="entry name" value="FtsQ_C_sf"/>
</dbReference>
<evidence type="ECO:0000256" key="3">
    <source>
        <dbReference type="ARBA" id="ARBA00022519"/>
    </source>
</evidence>
<dbReference type="AlphaFoldDB" id="A0A0A0EES6"/>
<dbReference type="RefSeq" id="WP_043749593.1">
    <property type="nucleotide sequence ID" value="NZ_AQQX01000004.1"/>
</dbReference>
<dbReference type="Pfam" id="PF08478">
    <property type="entry name" value="POTRA_1"/>
    <property type="match status" value="1"/>
</dbReference>
<dbReference type="Gene3D" id="3.40.50.11690">
    <property type="entry name" value="Cell division protein FtsQ/DivIB"/>
    <property type="match status" value="1"/>
</dbReference>
<comment type="subcellular location">
    <subcellularLocation>
        <location evidence="9">Cell inner membrane</location>
        <topology evidence="9">Single-pass type II membrane protein</topology>
    </subcellularLocation>
    <subcellularLocation>
        <location evidence="1">Membrane</location>
    </subcellularLocation>
    <text evidence="9">Localizes to the division septum.</text>
</comment>
<keyword evidence="4 9" id="KW-0132">Cell division</keyword>
<evidence type="ECO:0000256" key="5">
    <source>
        <dbReference type="ARBA" id="ARBA00022692"/>
    </source>
</evidence>
<dbReference type="GO" id="GO:0005886">
    <property type="term" value="C:plasma membrane"/>
    <property type="evidence" value="ECO:0007669"/>
    <property type="project" value="UniProtKB-SubCell"/>
</dbReference>
<dbReference type="InterPro" id="IPR026579">
    <property type="entry name" value="FtsQ"/>
</dbReference>
<evidence type="ECO:0000259" key="10">
    <source>
        <dbReference type="PROSITE" id="PS51779"/>
    </source>
</evidence>
<keyword evidence="7 9" id="KW-0472">Membrane</keyword>
<keyword evidence="8 9" id="KW-0131">Cell cycle</keyword>